<dbReference type="AlphaFoldDB" id="A0AAW8CGY1"/>
<dbReference type="Pfam" id="PF00535">
    <property type="entry name" value="Glycos_transf_2"/>
    <property type="match status" value="1"/>
</dbReference>
<keyword evidence="2" id="KW-0328">Glycosyltransferase</keyword>
<evidence type="ECO:0000313" key="2">
    <source>
        <dbReference type="EMBL" id="MDP8187830.1"/>
    </source>
</evidence>
<proteinExistence type="predicted"/>
<dbReference type="InterPro" id="IPR001173">
    <property type="entry name" value="Glyco_trans_2-like"/>
</dbReference>
<keyword evidence="2" id="KW-0808">Transferase</keyword>
<gene>
    <name evidence="2" type="ORF">QJU78_08665</name>
</gene>
<dbReference type="InterPro" id="IPR029044">
    <property type="entry name" value="Nucleotide-diphossugar_trans"/>
</dbReference>
<dbReference type="PANTHER" id="PTHR43685:SF2">
    <property type="entry name" value="GLYCOSYLTRANSFERASE 2-LIKE DOMAIN-CONTAINING PROTEIN"/>
    <property type="match status" value="1"/>
</dbReference>
<name>A0AAW8CGY1_9PAST</name>
<evidence type="ECO:0000313" key="3">
    <source>
        <dbReference type="Proteomes" id="UP001230466"/>
    </source>
</evidence>
<dbReference type="CDD" id="cd00761">
    <property type="entry name" value="Glyco_tranf_GTA_type"/>
    <property type="match status" value="1"/>
</dbReference>
<comment type="caution">
    <text evidence="2">The sequence shown here is derived from an EMBL/GenBank/DDBJ whole genome shotgun (WGS) entry which is preliminary data.</text>
</comment>
<dbReference type="PANTHER" id="PTHR43685">
    <property type="entry name" value="GLYCOSYLTRANSFERASE"/>
    <property type="match status" value="1"/>
</dbReference>
<dbReference type="RefSeq" id="WP_211599066.1">
    <property type="nucleotide sequence ID" value="NZ_JAGRQI010000021.1"/>
</dbReference>
<dbReference type="EC" id="2.4.-.-" evidence="2"/>
<protein>
    <submittedName>
        <fullName evidence="2">Glycosyltransferase family A protein</fullName>
        <ecNumber evidence="2">2.4.-.-</ecNumber>
    </submittedName>
</protein>
<accession>A0AAW8CGY1</accession>
<feature type="domain" description="Glycosyltransferase 2-like" evidence="1">
    <location>
        <begin position="11"/>
        <end position="113"/>
    </location>
</feature>
<organism evidence="2 3">
    <name type="scientific">Pasteurella atlantica</name>
    <dbReference type="NCBI Taxonomy" id="2827233"/>
    <lineage>
        <taxon>Bacteria</taxon>
        <taxon>Pseudomonadati</taxon>
        <taxon>Pseudomonadota</taxon>
        <taxon>Gammaproteobacteria</taxon>
        <taxon>Pasteurellales</taxon>
        <taxon>Pasteurellaceae</taxon>
        <taxon>Pasteurella</taxon>
    </lineage>
</organism>
<dbReference type="Gene3D" id="3.90.550.10">
    <property type="entry name" value="Spore Coat Polysaccharide Biosynthesis Protein SpsA, Chain A"/>
    <property type="match status" value="1"/>
</dbReference>
<evidence type="ECO:0000259" key="1">
    <source>
        <dbReference type="Pfam" id="PF00535"/>
    </source>
</evidence>
<sequence length="277" mass="31148">MNISVLPTLDIVIPCYQASDTLERAVASCLQQNNYQHIILVDDGSTDNTWQIMQRLKAEHPHIITLKMPENSGVACARNWATLHSQAELVAFLDADDTYQKGALYPIAEAFHYLPELSLIRLKFIPINLSPLLSEHPNFPIAWETLQMTGAGNTIFRRNILLACGGFPQDELFKHLGGEDGALGIAFEKTAMIGTLFEEEYQGVQLYCREGMHAERLLRAVLFNEHHPLITEEVIAHANNITNTIVTRLKQCQMALQSTTKGRTPITITYNKPNKEH</sequence>
<dbReference type="Proteomes" id="UP001230466">
    <property type="component" value="Unassembled WGS sequence"/>
</dbReference>
<reference evidence="2" key="1">
    <citation type="journal article" date="2023" name="Front. Microbiol.">
        <title>Phylogeography and host specificity of Pasteurellaceae pathogenic to sea-farmed fish in the north-east Atlantic.</title>
        <authorList>
            <person name="Gulla S."/>
            <person name="Colquhoun D.J."/>
            <person name="Olsen A.B."/>
            <person name="Spilsberg B."/>
            <person name="Lagesen K."/>
            <person name="Aakesson C.P."/>
            <person name="Strom S."/>
            <person name="Manji F."/>
            <person name="Birkbeck T.H."/>
            <person name="Nilsen H.K."/>
        </authorList>
    </citation>
    <scope>NUCLEOTIDE SEQUENCE</scope>
    <source>
        <strain evidence="2">VIB1234</strain>
    </source>
</reference>
<dbReference type="GO" id="GO:0016757">
    <property type="term" value="F:glycosyltransferase activity"/>
    <property type="evidence" value="ECO:0007669"/>
    <property type="project" value="UniProtKB-KW"/>
</dbReference>
<dbReference type="EMBL" id="JASAYJ010000020">
    <property type="protein sequence ID" value="MDP8187830.1"/>
    <property type="molecule type" value="Genomic_DNA"/>
</dbReference>
<dbReference type="InterPro" id="IPR050834">
    <property type="entry name" value="Glycosyltransf_2"/>
</dbReference>
<dbReference type="SUPFAM" id="SSF53448">
    <property type="entry name" value="Nucleotide-diphospho-sugar transferases"/>
    <property type="match status" value="1"/>
</dbReference>